<reference evidence="6 7" key="1">
    <citation type="submission" date="2019-10" db="EMBL/GenBank/DDBJ databases">
        <title>Prolixibacter strains distinguished by the presence of nitrate reductase genes were adept at nitrate-dependent anaerobic corrosion of metallic iron and carbon steel.</title>
        <authorList>
            <person name="Iino T."/>
            <person name="Shono N."/>
            <person name="Ito K."/>
            <person name="Nakamura R."/>
            <person name="Sueoka K."/>
            <person name="Harayama S."/>
            <person name="Ohkuma M."/>
        </authorList>
    </citation>
    <scope>NUCLEOTIDE SEQUENCE [LARGE SCALE GENOMIC DNA]</scope>
    <source>
        <strain evidence="6 7">MIC1-1</strain>
    </source>
</reference>
<comment type="similarity">
    <text evidence="1 4">Belongs to the prolyl-tRNA editing family. YbaK/EbsC subfamily.</text>
</comment>
<dbReference type="PANTHER" id="PTHR30411:SF0">
    <property type="entry name" value="CYS-TRNA(PRO)_CYS-TRNA(CYS) DEACYLASE YBAK"/>
    <property type="match status" value="1"/>
</dbReference>
<dbReference type="InterPro" id="IPR036754">
    <property type="entry name" value="YbaK/aa-tRNA-synt-asso_dom_sf"/>
</dbReference>
<accession>A0ABQ0ZGG6</accession>
<dbReference type="RefSeq" id="WP_211297745.1">
    <property type="nucleotide sequence ID" value="NZ_BLAU01000001.1"/>
</dbReference>
<dbReference type="InterPro" id="IPR004369">
    <property type="entry name" value="Prolyl-tRNA_editing_YbaK/EbsC"/>
</dbReference>
<dbReference type="CDD" id="cd00002">
    <property type="entry name" value="YbaK_deacylase"/>
    <property type="match status" value="1"/>
</dbReference>
<dbReference type="EMBL" id="BLAU01000001">
    <property type="protein sequence ID" value="GET20536.1"/>
    <property type="molecule type" value="Genomic_DNA"/>
</dbReference>
<dbReference type="PANTHER" id="PTHR30411">
    <property type="entry name" value="CYTOPLASMIC PROTEIN"/>
    <property type="match status" value="1"/>
</dbReference>
<evidence type="ECO:0000256" key="2">
    <source>
        <dbReference type="ARBA" id="ARBA00022917"/>
    </source>
</evidence>
<protein>
    <recommendedName>
        <fullName evidence="4">Cys-tRNA(Pro)/Cys-tRNA(Cys) deacylase</fullName>
        <ecNumber evidence="4">4.2.-.-</ecNumber>
    </recommendedName>
</protein>
<name>A0ABQ0ZGG6_9BACT</name>
<dbReference type="Proteomes" id="UP000396862">
    <property type="component" value="Unassembled WGS sequence"/>
</dbReference>
<dbReference type="InterPro" id="IPR007214">
    <property type="entry name" value="YbaK/aa-tRNA-synth-assoc-dom"/>
</dbReference>
<keyword evidence="2 4" id="KW-0648">Protein biosynthesis</keyword>
<dbReference type="PIRSF" id="PIRSF006181">
    <property type="entry name" value="EbsC_YbaK"/>
    <property type="match status" value="1"/>
</dbReference>
<proteinExistence type="inferred from homology"/>
<evidence type="ECO:0000256" key="1">
    <source>
        <dbReference type="ARBA" id="ARBA00009798"/>
    </source>
</evidence>
<evidence type="ECO:0000256" key="4">
    <source>
        <dbReference type="PIRNR" id="PIRNR006181"/>
    </source>
</evidence>
<feature type="domain" description="YbaK/aminoacyl-tRNA synthetase-associated" evidence="5">
    <location>
        <begin position="31"/>
        <end position="146"/>
    </location>
</feature>
<evidence type="ECO:0000313" key="7">
    <source>
        <dbReference type="Proteomes" id="UP000396862"/>
    </source>
</evidence>
<dbReference type="Gene3D" id="3.90.960.10">
    <property type="entry name" value="YbaK/aminoacyl-tRNA synthetase-associated domain"/>
    <property type="match status" value="1"/>
</dbReference>
<dbReference type="Pfam" id="PF04073">
    <property type="entry name" value="tRNA_edit"/>
    <property type="match status" value="1"/>
</dbReference>
<evidence type="ECO:0000259" key="5">
    <source>
        <dbReference type="Pfam" id="PF04073"/>
    </source>
</evidence>
<dbReference type="EC" id="4.2.-.-" evidence="4"/>
<evidence type="ECO:0000256" key="3">
    <source>
        <dbReference type="ARBA" id="ARBA00023239"/>
    </source>
</evidence>
<comment type="caution">
    <text evidence="6">The sequence shown here is derived from an EMBL/GenBank/DDBJ whole genome shotgun (WGS) entry which is preliminary data.</text>
</comment>
<keyword evidence="7" id="KW-1185">Reference proteome</keyword>
<keyword evidence="3 4" id="KW-0456">Lyase</keyword>
<dbReference type="SUPFAM" id="SSF55826">
    <property type="entry name" value="YbaK/ProRS associated domain"/>
    <property type="match status" value="1"/>
</dbReference>
<evidence type="ECO:0000313" key="6">
    <source>
        <dbReference type="EMBL" id="GET20536.1"/>
    </source>
</evidence>
<sequence length="156" mass="16978">MMKKTNAARILDRQKISYQLAEYTVDENDLSAEHLAEVSGFPVEKVYKTLVARGDRNGIFVCVIPGAASLDLKKAAKASGNKKVAMVLMKELEPLTGYIRGGCSPLGMKKNYPVFIDESAFELEEIFISAGQRGLQLRLAPADLQKATGAQVVSLT</sequence>
<gene>
    <name evidence="6" type="ORF">JCM18694_07820</name>
</gene>
<dbReference type="NCBIfam" id="TIGR00011">
    <property type="entry name" value="YbaK_EbsC"/>
    <property type="match status" value="1"/>
</dbReference>
<organism evidence="6 7">
    <name type="scientific">Prolixibacter denitrificans</name>
    <dbReference type="NCBI Taxonomy" id="1541063"/>
    <lineage>
        <taxon>Bacteria</taxon>
        <taxon>Pseudomonadati</taxon>
        <taxon>Bacteroidota</taxon>
        <taxon>Bacteroidia</taxon>
        <taxon>Marinilabiliales</taxon>
        <taxon>Prolixibacteraceae</taxon>
        <taxon>Prolixibacter</taxon>
    </lineage>
</organism>